<keyword evidence="4" id="KW-1185">Reference proteome</keyword>
<feature type="compositionally biased region" description="Pro residues" evidence="1">
    <location>
        <begin position="237"/>
        <end position="253"/>
    </location>
</feature>
<dbReference type="PROSITE" id="PS51257">
    <property type="entry name" value="PROKAR_LIPOPROTEIN"/>
    <property type="match status" value="1"/>
</dbReference>
<dbReference type="Proteomes" id="UP001501204">
    <property type="component" value="Unassembled WGS sequence"/>
</dbReference>
<keyword evidence="2" id="KW-0732">Signal</keyword>
<evidence type="ECO:0000313" key="4">
    <source>
        <dbReference type="Proteomes" id="UP001501204"/>
    </source>
</evidence>
<feature type="signal peptide" evidence="2">
    <location>
        <begin position="1"/>
        <end position="19"/>
    </location>
</feature>
<organism evidence="3 4">
    <name type="scientific">Kocuria aegyptia</name>
    <dbReference type="NCBI Taxonomy" id="330943"/>
    <lineage>
        <taxon>Bacteria</taxon>
        <taxon>Bacillati</taxon>
        <taxon>Actinomycetota</taxon>
        <taxon>Actinomycetes</taxon>
        <taxon>Micrococcales</taxon>
        <taxon>Micrococcaceae</taxon>
        <taxon>Kocuria</taxon>
    </lineage>
</organism>
<feature type="compositionally biased region" description="Basic and acidic residues" evidence="1">
    <location>
        <begin position="50"/>
        <end position="61"/>
    </location>
</feature>
<protein>
    <submittedName>
        <fullName evidence="3">Uncharacterized protein</fullName>
    </submittedName>
</protein>
<comment type="caution">
    <text evidence="3">The sequence shown here is derived from an EMBL/GenBank/DDBJ whole genome shotgun (WGS) entry which is preliminary data.</text>
</comment>
<name>A0ABN2KYH1_9MICC</name>
<feature type="region of interest" description="Disordered" evidence="1">
    <location>
        <begin position="227"/>
        <end position="253"/>
    </location>
</feature>
<feature type="compositionally biased region" description="Low complexity" evidence="1">
    <location>
        <begin position="19"/>
        <end position="34"/>
    </location>
</feature>
<evidence type="ECO:0000313" key="3">
    <source>
        <dbReference type="EMBL" id="GAA1769539.1"/>
    </source>
</evidence>
<feature type="region of interest" description="Disordered" evidence="1">
    <location>
        <begin position="19"/>
        <end position="61"/>
    </location>
</feature>
<feature type="chain" id="PRO_5046805187" evidence="2">
    <location>
        <begin position="20"/>
        <end position="315"/>
    </location>
</feature>
<dbReference type="EMBL" id="BAAAOA010000046">
    <property type="protein sequence ID" value="GAA1769539.1"/>
    <property type="molecule type" value="Genomic_DNA"/>
</dbReference>
<gene>
    <name evidence="3" type="ORF">GCM10009767_29270</name>
</gene>
<evidence type="ECO:0000256" key="1">
    <source>
        <dbReference type="SAM" id="MobiDB-lite"/>
    </source>
</evidence>
<sequence length="315" mass="32175">MSRAARTALALTALPLVTACTPRDPAGASSTPPGATAPPGAPSAPAAEPAAERAEDPAREPVIEVAHTGGLLTPERLAARLPLVSVHADGRVITPGPQIQVFPPPALPALQVQHVDEDAVPVLVERALRAGVGGSADLGRPPVADLPSTRFTVRTPGGTQVREVYALGAEAPPGPGSGLTADQLAARAELQALVRELGEPASVLPGDAVGEEEIYVPEAVAGVVTEWRDPGGGPGSGPEPRPVPWPGPPLPGEPLEPRLGLSCVLATGEHARAVLDAAVAADALTPWVSEDDRRWSVALRPLLPHEEDCADLAGY</sequence>
<reference evidence="3 4" key="1">
    <citation type="journal article" date="2019" name="Int. J. Syst. Evol. Microbiol.">
        <title>The Global Catalogue of Microorganisms (GCM) 10K type strain sequencing project: providing services to taxonomists for standard genome sequencing and annotation.</title>
        <authorList>
            <consortium name="The Broad Institute Genomics Platform"/>
            <consortium name="The Broad Institute Genome Sequencing Center for Infectious Disease"/>
            <person name="Wu L."/>
            <person name="Ma J."/>
        </authorList>
    </citation>
    <scope>NUCLEOTIDE SEQUENCE [LARGE SCALE GENOMIC DNA]</scope>
    <source>
        <strain evidence="3 4">JCM 14735</strain>
    </source>
</reference>
<dbReference type="RefSeq" id="WP_344123709.1">
    <property type="nucleotide sequence ID" value="NZ_BAAAOA010000046.1"/>
</dbReference>
<evidence type="ECO:0000256" key="2">
    <source>
        <dbReference type="SAM" id="SignalP"/>
    </source>
</evidence>
<proteinExistence type="predicted"/>
<accession>A0ABN2KYH1</accession>